<comment type="function">
    <text evidence="7">Recruits the lipid transfer protein VPS13 to endosomal and vacuolar membranes.</text>
</comment>
<dbReference type="PROSITE" id="PS50195">
    <property type="entry name" value="PX"/>
    <property type="match status" value="1"/>
</dbReference>
<dbReference type="Gene3D" id="3.30.1520.10">
    <property type="entry name" value="Phox-like domain"/>
    <property type="match status" value="1"/>
</dbReference>
<name>A0A8H4VIY4_9AGAR</name>
<gene>
    <name evidence="12" type="ORF">D9613_012234</name>
</gene>
<evidence type="ECO:0000256" key="8">
    <source>
        <dbReference type="ARBA" id="ARBA00033774"/>
    </source>
</evidence>
<evidence type="ECO:0000256" key="4">
    <source>
        <dbReference type="ARBA" id="ARBA00022554"/>
    </source>
</evidence>
<dbReference type="GO" id="GO:0005774">
    <property type="term" value="C:vacuolar membrane"/>
    <property type="evidence" value="ECO:0007669"/>
    <property type="project" value="UniProtKB-SubCell"/>
</dbReference>
<dbReference type="AlphaFoldDB" id="A0A8H4VIY4"/>
<dbReference type="PANTHER" id="PTHR10555:SF170">
    <property type="entry name" value="FI18122P1"/>
    <property type="match status" value="1"/>
</dbReference>
<dbReference type="InterPro" id="IPR036871">
    <property type="entry name" value="PX_dom_sf"/>
</dbReference>
<feature type="compositionally biased region" description="Low complexity" evidence="10">
    <location>
        <begin position="178"/>
        <end position="205"/>
    </location>
</feature>
<feature type="region of interest" description="Disordered" evidence="10">
    <location>
        <begin position="1"/>
        <end position="113"/>
    </location>
</feature>
<keyword evidence="4" id="KW-0926">Vacuole</keyword>
<organism evidence="12 13">
    <name type="scientific">Agrocybe pediades</name>
    <dbReference type="NCBI Taxonomy" id="84607"/>
    <lineage>
        <taxon>Eukaryota</taxon>
        <taxon>Fungi</taxon>
        <taxon>Dikarya</taxon>
        <taxon>Basidiomycota</taxon>
        <taxon>Agaricomycotina</taxon>
        <taxon>Agaricomycetes</taxon>
        <taxon>Agaricomycetidae</taxon>
        <taxon>Agaricales</taxon>
        <taxon>Agaricineae</taxon>
        <taxon>Strophariaceae</taxon>
        <taxon>Agrocybe</taxon>
    </lineage>
</organism>
<proteinExistence type="inferred from homology"/>
<dbReference type="GO" id="GO:0032266">
    <property type="term" value="F:phosphatidylinositol-3-phosphate binding"/>
    <property type="evidence" value="ECO:0007669"/>
    <property type="project" value="InterPro"/>
</dbReference>
<evidence type="ECO:0000313" key="12">
    <source>
        <dbReference type="EMBL" id="KAF4609570.1"/>
    </source>
</evidence>
<keyword evidence="13" id="KW-1185">Reference proteome</keyword>
<feature type="region of interest" description="Disordered" evidence="10">
    <location>
        <begin position="131"/>
        <end position="205"/>
    </location>
</feature>
<feature type="domain" description="PX" evidence="11">
    <location>
        <begin position="297"/>
        <end position="408"/>
    </location>
</feature>
<keyword evidence="5" id="KW-0967">Endosome</keyword>
<feature type="compositionally biased region" description="Low complexity" evidence="10">
    <location>
        <begin position="8"/>
        <end position="39"/>
    </location>
</feature>
<evidence type="ECO:0000313" key="13">
    <source>
        <dbReference type="Proteomes" id="UP000521872"/>
    </source>
</evidence>
<dbReference type="PANTHER" id="PTHR10555">
    <property type="entry name" value="SORTING NEXIN"/>
    <property type="match status" value="1"/>
</dbReference>
<dbReference type="SUPFAM" id="SSF64268">
    <property type="entry name" value="PX domain"/>
    <property type="match status" value="1"/>
</dbReference>
<evidence type="ECO:0000256" key="7">
    <source>
        <dbReference type="ARBA" id="ARBA00033728"/>
    </source>
</evidence>
<evidence type="ECO:0000256" key="5">
    <source>
        <dbReference type="ARBA" id="ARBA00022753"/>
    </source>
</evidence>
<protein>
    <recommendedName>
        <fullName evidence="8">Endosomal/vacuolar adapter protein YPT35</fullName>
    </recommendedName>
    <alternativeName>
        <fullName evidence="9">PX domain-containing protein YPT35</fullName>
    </alternativeName>
</protein>
<evidence type="ECO:0000256" key="6">
    <source>
        <dbReference type="ARBA" id="ARBA00023136"/>
    </source>
</evidence>
<comment type="subcellular location">
    <subcellularLocation>
        <location evidence="2">Endosome</location>
    </subcellularLocation>
    <subcellularLocation>
        <location evidence="1">Vacuole membrane</location>
        <topology evidence="1">Peripheral membrane protein</topology>
    </subcellularLocation>
</comment>
<evidence type="ECO:0000256" key="2">
    <source>
        <dbReference type="ARBA" id="ARBA00004177"/>
    </source>
</evidence>
<accession>A0A8H4VIY4</accession>
<dbReference type="Proteomes" id="UP000521872">
    <property type="component" value="Unassembled WGS sequence"/>
</dbReference>
<evidence type="ECO:0000256" key="1">
    <source>
        <dbReference type="ARBA" id="ARBA00004148"/>
    </source>
</evidence>
<dbReference type="CDD" id="cd07280">
    <property type="entry name" value="PX_YPT35"/>
    <property type="match status" value="1"/>
</dbReference>
<sequence>MPSNDTHPSPSSSISSSSSAASFGTAAAFASPTPSLHSPPTSPRDALGPKPTRSPTPSRKQERHKFPSPSPPVASPVELQVHPSVVQTQHPFAHSTAKLELIPNSKSTTKDGIDLEEEARLYEELMSAASEGMEDEGLTRPKSISRTPNKLIKPKHSLPSLPSLPIFGERSTNERTRTTSSYGSGSTPRTAQPIASTSNASSTNTFPYAARVKKTHRRRTSSLPPVPFSDVQSVFSADIFLRDKTTAGGGAGTDDGSRNDDGEDHLFARDVRIDGWSTVGDGGGRLREKKKRSNTMDGQLSSAGMLEKVVQGGGAYVVYDIVIKTREGTEMRVLKRYSAFEELRENLIKRLDPSLHALVPALPPKSALAKFRPAFLEQRRKMLQFFLVGVLLRPELGGREEVRAWVLE</sequence>
<dbReference type="GO" id="GO:0010008">
    <property type="term" value="C:endosome membrane"/>
    <property type="evidence" value="ECO:0007669"/>
    <property type="project" value="UniProtKB-SubCell"/>
</dbReference>
<keyword evidence="6" id="KW-0472">Membrane</keyword>
<dbReference type="EMBL" id="JAACJL010000061">
    <property type="protein sequence ID" value="KAF4609570.1"/>
    <property type="molecule type" value="Genomic_DNA"/>
</dbReference>
<reference evidence="12 13" key="1">
    <citation type="submission" date="2019-12" db="EMBL/GenBank/DDBJ databases">
        <authorList>
            <person name="Floudas D."/>
            <person name="Bentzer J."/>
            <person name="Ahren D."/>
            <person name="Johansson T."/>
            <person name="Persson P."/>
            <person name="Tunlid A."/>
        </authorList>
    </citation>
    <scope>NUCLEOTIDE SEQUENCE [LARGE SCALE GENOMIC DNA]</scope>
    <source>
        <strain evidence="12 13">CBS 102.39</strain>
    </source>
</reference>
<evidence type="ECO:0000256" key="3">
    <source>
        <dbReference type="ARBA" id="ARBA00007426"/>
    </source>
</evidence>
<evidence type="ECO:0000256" key="10">
    <source>
        <dbReference type="SAM" id="MobiDB-lite"/>
    </source>
</evidence>
<dbReference type="InterPro" id="IPR001683">
    <property type="entry name" value="PX_dom"/>
</dbReference>
<comment type="caution">
    <text evidence="12">The sequence shown here is derived from an EMBL/GenBank/DDBJ whole genome shotgun (WGS) entry which is preliminary data.</text>
</comment>
<comment type="similarity">
    <text evidence="3">Belongs to the YPT35 family.</text>
</comment>
<evidence type="ECO:0000259" key="11">
    <source>
        <dbReference type="PROSITE" id="PS50195"/>
    </source>
</evidence>
<dbReference type="InterPro" id="IPR037917">
    <property type="entry name" value="Ypt35_PX"/>
</dbReference>
<evidence type="ECO:0000256" key="9">
    <source>
        <dbReference type="ARBA" id="ARBA00033785"/>
    </source>
</evidence>
<dbReference type="Pfam" id="PF00787">
    <property type="entry name" value="PX"/>
    <property type="match status" value="1"/>
</dbReference>